<sequence>MPMFGGREATFFDEDTGVELNRVPIKRSKIEAGAQTDTVFKYARLGLPQHRIAAMLGVHPLEISEILGDKPRAPGTSDLHDGHGDPNQPDLEL</sequence>
<evidence type="ECO:0000256" key="1">
    <source>
        <dbReference type="SAM" id="MobiDB-lite"/>
    </source>
</evidence>
<keyword evidence="3" id="KW-1185">Reference proteome</keyword>
<gene>
    <name evidence="2" type="ORF">XINFAN_02019</name>
</gene>
<organism evidence="2 3">
    <name type="scientific">Pseudogemmobacter humi</name>
    <dbReference type="NCBI Taxonomy" id="2483812"/>
    <lineage>
        <taxon>Bacteria</taxon>
        <taxon>Pseudomonadati</taxon>
        <taxon>Pseudomonadota</taxon>
        <taxon>Alphaproteobacteria</taxon>
        <taxon>Rhodobacterales</taxon>
        <taxon>Paracoccaceae</taxon>
        <taxon>Pseudogemmobacter</taxon>
    </lineage>
</organism>
<evidence type="ECO:0000313" key="3">
    <source>
        <dbReference type="Proteomes" id="UP000277498"/>
    </source>
</evidence>
<feature type="compositionally biased region" description="Basic and acidic residues" evidence="1">
    <location>
        <begin position="68"/>
        <end position="84"/>
    </location>
</feature>
<proteinExistence type="predicted"/>
<protein>
    <submittedName>
        <fullName evidence="2">Uncharacterized protein</fullName>
    </submittedName>
</protein>
<dbReference type="Proteomes" id="UP000277498">
    <property type="component" value="Unassembled WGS sequence"/>
</dbReference>
<reference evidence="2 3" key="1">
    <citation type="submission" date="2018-11" db="EMBL/GenBank/DDBJ databases">
        <authorList>
            <person name="Criscuolo A."/>
        </authorList>
    </citation>
    <scope>NUCLEOTIDE SEQUENCE [LARGE SCALE GENOMIC DNA]</scope>
    <source>
        <strain evidence="2">ACIP111625</strain>
    </source>
</reference>
<evidence type="ECO:0000313" key="2">
    <source>
        <dbReference type="EMBL" id="VDC28243.1"/>
    </source>
</evidence>
<feature type="region of interest" description="Disordered" evidence="1">
    <location>
        <begin position="68"/>
        <end position="93"/>
    </location>
</feature>
<dbReference type="AlphaFoldDB" id="A0A3P5WYE6"/>
<name>A0A3P5WYE6_9RHOB</name>
<dbReference type="EMBL" id="UXAW01000067">
    <property type="protein sequence ID" value="VDC28243.1"/>
    <property type="molecule type" value="Genomic_DNA"/>
</dbReference>
<accession>A0A3P5WYE6</accession>
<dbReference type="RefSeq" id="WP_124086554.1">
    <property type="nucleotide sequence ID" value="NZ_UXAW01000067.1"/>
</dbReference>